<evidence type="ECO:0000313" key="2">
    <source>
        <dbReference type="Proteomes" id="UP000237423"/>
    </source>
</evidence>
<evidence type="ECO:0000313" key="1">
    <source>
        <dbReference type="EMBL" id="POZ53306.1"/>
    </source>
</evidence>
<dbReference type="AlphaFoldDB" id="A0A2S5CRA3"/>
<comment type="caution">
    <text evidence="1">The sequence shown here is derived from an EMBL/GenBank/DDBJ whole genome shotgun (WGS) entry which is preliminary data.</text>
</comment>
<accession>A0A2S5CRA3</accession>
<name>A0A2S5CRA3_9GAMM</name>
<sequence>MSDYPAPLTASELISRQTAFEAVFIGFLHRDYIRHMDYCTCSGGGCVFCSGHGWRHTPQSMAFGEGLNAPTASSNPYELKTQYGLHMAFHYGKAARARFEVARIREQLGISEYGEGIA</sequence>
<dbReference type="Proteomes" id="UP000237423">
    <property type="component" value="Unassembled WGS sequence"/>
</dbReference>
<dbReference type="RefSeq" id="WP_103973073.1">
    <property type="nucleotide sequence ID" value="NZ_PGFZ01000001.1"/>
</dbReference>
<dbReference type="EMBL" id="PGFZ01000001">
    <property type="protein sequence ID" value="POZ53306.1"/>
    <property type="molecule type" value="Genomic_DNA"/>
</dbReference>
<reference evidence="1 2" key="1">
    <citation type="submission" date="2017-11" db="EMBL/GenBank/DDBJ databases">
        <title>Draft Genome Sequence of Methylobacter psychrotolerans Sph1T, an Obligate Methanotroph from Low-Temperature Environments.</title>
        <authorList>
            <person name="Oshkin I.Y."/>
            <person name="Miroshnikov K."/>
            <person name="Belova S.E."/>
            <person name="Korzhenkov A."/>
            <person name="Toshchakov S.V."/>
            <person name="Dedysh S.N."/>
        </authorList>
    </citation>
    <scope>NUCLEOTIDE SEQUENCE [LARGE SCALE GENOMIC DNA]</scope>
    <source>
        <strain evidence="1 2">Sph1</strain>
    </source>
</reference>
<gene>
    <name evidence="1" type="ORF">AADEFJLK_00325</name>
</gene>
<organism evidence="1 2">
    <name type="scientific">Methylovulum psychrotolerans</name>
    <dbReference type="NCBI Taxonomy" id="1704499"/>
    <lineage>
        <taxon>Bacteria</taxon>
        <taxon>Pseudomonadati</taxon>
        <taxon>Pseudomonadota</taxon>
        <taxon>Gammaproteobacteria</taxon>
        <taxon>Methylococcales</taxon>
        <taxon>Methylococcaceae</taxon>
        <taxon>Methylovulum</taxon>
    </lineage>
</organism>
<protein>
    <submittedName>
        <fullName evidence="1">Uncharacterized protein</fullName>
    </submittedName>
</protein>
<proteinExistence type="predicted"/>